<keyword evidence="4" id="KW-1185">Reference proteome</keyword>
<dbReference type="RefSeq" id="XP_026645283.1">
    <property type="nucleotide sequence ID" value="XM_026789482.1"/>
</dbReference>
<evidence type="ECO:0000313" key="4">
    <source>
        <dbReference type="Proteomes" id="UP000694915"/>
    </source>
</evidence>
<organism evidence="4 5">
    <name type="scientific">Microtus ochrogaster</name>
    <name type="common">Prairie vole</name>
    <dbReference type="NCBI Taxonomy" id="79684"/>
    <lineage>
        <taxon>Eukaryota</taxon>
        <taxon>Metazoa</taxon>
        <taxon>Chordata</taxon>
        <taxon>Craniata</taxon>
        <taxon>Vertebrata</taxon>
        <taxon>Euteleostomi</taxon>
        <taxon>Mammalia</taxon>
        <taxon>Eutheria</taxon>
        <taxon>Euarchontoglires</taxon>
        <taxon>Glires</taxon>
        <taxon>Rodentia</taxon>
        <taxon>Myomorpha</taxon>
        <taxon>Muroidea</taxon>
        <taxon>Cricetidae</taxon>
        <taxon>Arvicolinae</taxon>
        <taxon>Microtus</taxon>
    </lineage>
</organism>
<gene>
    <name evidence="5" type="primary">LOC102002334</name>
</gene>
<evidence type="ECO:0000256" key="2">
    <source>
        <dbReference type="SAM" id="SignalP"/>
    </source>
</evidence>
<keyword evidence="2" id="KW-0732">Signal</keyword>
<dbReference type="Pfam" id="PF06008">
    <property type="entry name" value="Laminin_I"/>
    <property type="match status" value="2"/>
</dbReference>
<dbReference type="PROSITE" id="PS51257">
    <property type="entry name" value="PROKAR_LIPOPROTEIN"/>
    <property type="match status" value="1"/>
</dbReference>
<evidence type="ECO:0000313" key="5">
    <source>
        <dbReference type="RefSeq" id="XP_026645283.1"/>
    </source>
</evidence>
<feature type="coiled-coil region" evidence="1">
    <location>
        <begin position="138"/>
        <end position="204"/>
    </location>
</feature>
<sequence>MARGCLLALTLTLFQSCLTDPSSQEPFPSAVSLDDEYVGPLLNDLDTIGNAVLSPNLTGVSSAPYGILSSLENTTKYFQRYLLKENAKKIRAEMQLEGVAQQTENLQKEITRVLASSQQVNKATTRTVNGTQALATFIEQLHANIKGLLELLSRIQKRFQKPQEKLKALKESAGGLLSNHSEELQAAEELLRETETKTQESNRLLLLVKANLREFSPTTQVWKSCFL</sequence>
<accession>A0ABM1UTH1</accession>
<feature type="domain" description="Laminin alpha" evidence="3">
    <location>
        <begin position="150"/>
        <end position="216"/>
    </location>
</feature>
<feature type="chain" id="PRO_5045548022" evidence="2">
    <location>
        <begin position="20"/>
        <end position="227"/>
    </location>
</feature>
<proteinExistence type="predicted"/>
<feature type="signal peptide" evidence="2">
    <location>
        <begin position="1"/>
        <end position="19"/>
    </location>
</feature>
<dbReference type="GeneID" id="102002334"/>
<keyword evidence="1" id="KW-0175">Coiled coil</keyword>
<dbReference type="Proteomes" id="UP000694915">
    <property type="component" value="Unplaced"/>
</dbReference>
<evidence type="ECO:0000256" key="1">
    <source>
        <dbReference type="SAM" id="Coils"/>
    </source>
</evidence>
<protein>
    <submittedName>
        <fullName evidence="5">Laminin subunit alpha-1-like</fullName>
    </submittedName>
</protein>
<dbReference type="InterPro" id="IPR009254">
    <property type="entry name" value="Laminin_aI"/>
</dbReference>
<reference evidence="5" key="1">
    <citation type="submission" date="2025-08" db="UniProtKB">
        <authorList>
            <consortium name="RefSeq"/>
        </authorList>
    </citation>
    <scope>IDENTIFICATION</scope>
</reference>
<name>A0ABM1UTH1_MICOH</name>
<evidence type="ECO:0000259" key="3">
    <source>
        <dbReference type="Pfam" id="PF06008"/>
    </source>
</evidence>
<feature type="domain" description="Laminin alpha" evidence="3">
    <location>
        <begin position="53"/>
        <end position="149"/>
    </location>
</feature>
<dbReference type="Gene3D" id="1.10.287.950">
    <property type="entry name" value="Methyl-accepting chemotaxis protein"/>
    <property type="match status" value="1"/>
</dbReference>